<dbReference type="EMBL" id="CAKOFQ010006963">
    <property type="protein sequence ID" value="CAH1984780.1"/>
    <property type="molecule type" value="Genomic_DNA"/>
</dbReference>
<dbReference type="OrthoDB" id="6781724at2759"/>
<evidence type="ECO:0000313" key="1">
    <source>
        <dbReference type="EMBL" id="CAH1984780.1"/>
    </source>
</evidence>
<accession>A0A9P0KX88</accession>
<organism evidence="1 2">
    <name type="scientific">Acanthoscelides obtectus</name>
    <name type="common">Bean weevil</name>
    <name type="synonym">Bruchus obtectus</name>
    <dbReference type="NCBI Taxonomy" id="200917"/>
    <lineage>
        <taxon>Eukaryota</taxon>
        <taxon>Metazoa</taxon>
        <taxon>Ecdysozoa</taxon>
        <taxon>Arthropoda</taxon>
        <taxon>Hexapoda</taxon>
        <taxon>Insecta</taxon>
        <taxon>Pterygota</taxon>
        <taxon>Neoptera</taxon>
        <taxon>Endopterygota</taxon>
        <taxon>Coleoptera</taxon>
        <taxon>Polyphaga</taxon>
        <taxon>Cucujiformia</taxon>
        <taxon>Chrysomeloidea</taxon>
        <taxon>Chrysomelidae</taxon>
        <taxon>Bruchinae</taxon>
        <taxon>Bruchini</taxon>
        <taxon>Acanthoscelides</taxon>
    </lineage>
</organism>
<dbReference type="AlphaFoldDB" id="A0A9P0KX88"/>
<proteinExistence type="predicted"/>
<sequence>MVLQSGDGGDGVISESTWQLVDRQRRRCHLIIGNGSDSCLVKGVERKVALHVSRIHPKTKL</sequence>
<dbReference type="Proteomes" id="UP001152888">
    <property type="component" value="Unassembled WGS sequence"/>
</dbReference>
<protein>
    <submittedName>
        <fullName evidence="1">Uncharacterized protein</fullName>
    </submittedName>
</protein>
<name>A0A9P0KX88_ACAOB</name>
<gene>
    <name evidence="1" type="ORF">ACAOBT_LOCUS16307</name>
</gene>
<keyword evidence="2" id="KW-1185">Reference proteome</keyword>
<reference evidence="1" key="1">
    <citation type="submission" date="2022-03" db="EMBL/GenBank/DDBJ databases">
        <authorList>
            <person name="Sayadi A."/>
        </authorList>
    </citation>
    <scope>NUCLEOTIDE SEQUENCE</scope>
</reference>
<comment type="caution">
    <text evidence="1">The sequence shown here is derived from an EMBL/GenBank/DDBJ whole genome shotgun (WGS) entry which is preliminary data.</text>
</comment>
<evidence type="ECO:0000313" key="2">
    <source>
        <dbReference type="Proteomes" id="UP001152888"/>
    </source>
</evidence>